<dbReference type="Gene3D" id="1.20.1260.10">
    <property type="match status" value="1"/>
</dbReference>
<proteinExistence type="predicted"/>
<dbReference type="AlphaFoldDB" id="A0A0J1FU85"/>
<dbReference type="InterPro" id="IPR012347">
    <property type="entry name" value="Ferritin-like"/>
</dbReference>
<evidence type="ECO:0000313" key="1">
    <source>
        <dbReference type="EMBL" id="KLU66538.1"/>
    </source>
</evidence>
<dbReference type="RefSeq" id="WP_047809112.1">
    <property type="nucleotide sequence ID" value="NZ_LDZY01000004.1"/>
</dbReference>
<dbReference type="Pfam" id="PF07870">
    <property type="entry name" value="DUF1657"/>
    <property type="match status" value="1"/>
</dbReference>
<organism evidence="1 2">
    <name type="scientific">Desulfosporosinus acididurans</name>
    <dbReference type="NCBI Taxonomy" id="476652"/>
    <lineage>
        <taxon>Bacteria</taxon>
        <taxon>Bacillati</taxon>
        <taxon>Bacillota</taxon>
        <taxon>Clostridia</taxon>
        <taxon>Eubacteriales</taxon>
        <taxon>Desulfitobacteriaceae</taxon>
        <taxon>Desulfosporosinus</taxon>
    </lineage>
</organism>
<sequence>MTVQADLEKAVAAAQSALGTYETFSTSTLDESAKQMFKEMSSDMQRHVTQLRGRLAYVTQNNSMNKPLS</sequence>
<evidence type="ECO:0000313" key="2">
    <source>
        <dbReference type="Proteomes" id="UP000036356"/>
    </source>
</evidence>
<accession>A0A0J1FU85</accession>
<name>A0A0J1FU85_9FIRM</name>
<reference evidence="1 2" key="1">
    <citation type="submission" date="2015-06" db="EMBL/GenBank/DDBJ databases">
        <title>Draft genome of the moderately acidophilic sulfate reducer Candidatus Desulfosporosinus acididurans strain M1.</title>
        <authorList>
            <person name="Poehlein A."/>
            <person name="Petzsch P."/>
            <person name="Johnson B.D."/>
            <person name="Schloemann M."/>
            <person name="Daniel R."/>
            <person name="Muehling M."/>
        </authorList>
    </citation>
    <scope>NUCLEOTIDE SEQUENCE [LARGE SCALE GENOMIC DNA]</scope>
    <source>
        <strain evidence="1 2">M1</strain>
    </source>
</reference>
<comment type="caution">
    <text evidence="1">The sequence shown here is derived from an EMBL/GenBank/DDBJ whole genome shotgun (WGS) entry which is preliminary data.</text>
</comment>
<protein>
    <submittedName>
        <fullName evidence="1">Uncharacterized protein</fullName>
    </submittedName>
</protein>
<gene>
    <name evidence="1" type="ORF">DEAC_c12040</name>
</gene>
<dbReference type="Proteomes" id="UP000036356">
    <property type="component" value="Unassembled WGS sequence"/>
</dbReference>
<dbReference type="PATRIC" id="fig|476652.3.peg.1238"/>
<keyword evidence="2" id="KW-1185">Reference proteome</keyword>
<dbReference type="InterPro" id="IPR012452">
    <property type="entry name" value="DUF1657"/>
</dbReference>
<dbReference type="EMBL" id="LDZY01000004">
    <property type="protein sequence ID" value="KLU66538.1"/>
    <property type="molecule type" value="Genomic_DNA"/>
</dbReference>